<proteinExistence type="predicted"/>
<evidence type="ECO:0000313" key="4">
    <source>
        <dbReference type="Proteomes" id="UP001597215"/>
    </source>
</evidence>
<comment type="caution">
    <text evidence="3">The sequence shown here is derived from an EMBL/GenBank/DDBJ whole genome shotgun (WGS) entry which is preliminary data.</text>
</comment>
<organism evidence="3 4">
    <name type="scientific">Sphingorhabdus buctiana</name>
    <dbReference type="NCBI Taxonomy" id="1508805"/>
    <lineage>
        <taxon>Bacteria</taxon>
        <taxon>Pseudomonadati</taxon>
        <taxon>Pseudomonadota</taxon>
        <taxon>Alphaproteobacteria</taxon>
        <taxon>Sphingomonadales</taxon>
        <taxon>Sphingomonadaceae</taxon>
        <taxon>Sphingorhabdus</taxon>
    </lineage>
</organism>
<sequence length="315" mass="34335">MKSSLFIAVALTALILPSAAFAQHAGHEGHGQSTETASPAPVNADDPHTGHGSMDHSAMDEDVSPGPLSETSAPPEAGSGPPRAADKIWGTDVMAHARHKEHGKHGNFPVLWVQADRFEAQLRQGNDGFLWDLQGYYGNPTSKLWLKSEGEGEFGEGVEDAEIQALWSKAVDPFWDLQLGVRQDVAGPSTTHAVVGLQGLAPYMFEVDAALFLSHRGDVTARIEGELEQRITQRLIVQPRAELVLSAQDLPQLDIGSGIDKVELGVRLRYEIIREFAPYVGVEQTWHVGNGADFRRAKGKDPSTTNYVVGIRFWF</sequence>
<dbReference type="Proteomes" id="UP001597215">
    <property type="component" value="Unassembled WGS sequence"/>
</dbReference>
<dbReference type="RefSeq" id="WP_381512146.1">
    <property type="nucleotide sequence ID" value="NZ_JBHUEL010000004.1"/>
</dbReference>
<dbReference type="InterPro" id="IPR007939">
    <property type="entry name" value="Cu-R_B_prcur"/>
</dbReference>
<dbReference type="Pfam" id="PF05275">
    <property type="entry name" value="CopB"/>
    <property type="match status" value="1"/>
</dbReference>
<gene>
    <name evidence="3" type="ORF">ACFSAG_05305</name>
</gene>
<evidence type="ECO:0000313" key="3">
    <source>
        <dbReference type="EMBL" id="MFD1766257.1"/>
    </source>
</evidence>
<feature type="compositionally biased region" description="Basic and acidic residues" evidence="1">
    <location>
        <begin position="45"/>
        <end position="59"/>
    </location>
</feature>
<evidence type="ECO:0000256" key="1">
    <source>
        <dbReference type="SAM" id="MobiDB-lite"/>
    </source>
</evidence>
<keyword evidence="2" id="KW-0732">Signal</keyword>
<name>A0ABW4MD30_9SPHN</name>
<evidence type="ECO:0000256" key="2">
    <source>
        <dbReference type="SAM" id="SignalP"/>
    </source>
</evidence>
<protein>
    <submittedName>
        <fullName evidence="3">Copper resistance protein B</fullName>
    </submittedName>
</protein>
<accession>A0ABW4MD30</accession>
<keyword evidence="4" id="KW-1185">Reference proteome</keyword>
<feature type="chain" id="PRO_5047423111" evidence="2">
    <location>
        <begin position="23"/>
        <end position="315"/>
    </location>
</feature>
<feature type="signal peptide" evidence="2">
    <location>
        <begin position="1"/>
        <end position="22"/>
    </location>
</feature>
<dbReference type="EMBL" id="JBHUEL010000004">
    <property type="protein sequence ID" value="MFD1766257.1"/>
    <property type="molecule type" value="Genomic_DNA"/>
</dbReference>
<feature type="region of interest" description="Disordered" evidence="1">
    <location>
        <begin position="26"/>
        <end position="86"/>
    </location>
</feature>
<reference evidence="4" key="1">
    <citation type="journal article" date="2019" name="Int. J. Syst. Evol. Microbiol.">
        <title>The Global Catalogue of Microorganisms (GCM) 10K type strain sequencing project: providing services to taxonomists for standard genome sequencing and annotation.</title>
        <authorList>
            <consortium name="The Broad Institute Genomics Platform"/>
            <consortium name="The Broad Institute Genome Sequencing Center for Infectious Disease"/>
            <person name="Wu L."/>
            <person name="Ma J."/>
        </authorList>
    </citation>
    <scope>NUCLEOTIDE SEQUENCE [LARGE SCALE GENOMIC DNA]</scope>
    <source>
        <strain evidence="4">CGMCC 1.12449</strain>
    </source>
</reference>